<dbReference type="KEGG" id="scy:SCATT_30170"/>
<accession>G8WU91</accession>
<dbReference type="HOGENOM" id="CLU_1453619_0_0_11"/>
<dbReference type="Proteomes" id="UP000007842">
    <property type="component" value="Chromosome"/>
</dbReference>
<protein>
    <recommendedName>
        <fullName evidence="3">JAB domain-containing protein</fullName>
    </recommendedName>
</protein>
<dbReference type="RefSeq" id="WP_014628076.1">
    <property type="nucleotide sequence ID" value="NC_016111.1"/>
</dbReference>
<evidence type="ECO:0000313" key="2">
    <source>
        <dbReference type="Proteomes" id="UP000007842"/>
    </source>
</evidence>
<dbReference type="AlphaFoldDB" id="G8WU91"/>
<gene>
    <name evidence="1" type="ordered locus">SCATT_30170</name>
</gene>
<dbReference type="EMBL" id="CP003219">
    <property type="protein sequence ID" value="AEW95388.1"/>
    <property type="molecule type" value="Genomic_DNA"/>
</dbReference>
<evidence type="ECO:0000313" key="1">
    <source>
        <dbReference type="EMBL" id="AEW95388.1"/>
    </source>
</evidence>
<dbReference type="STRING" id="1003195.SCATT_30170"/>
<dbReference type="OrthoDB" id="3314917at2"/>
<organism evidence="1 2">
    <name type="scientific">Streptantibioticus cattleyicolor (strain ATCC 35852 / DSM 46488 / JCM 4925 / NBRC 14057 / NRRL 8057)</name>
    <name type="common">Streptomyces cattleya</name>
    <dbReference type="NCBI Taxonomy" id="1003195"/>
    <lineage>
        <taxon>Bacteria</taxon>
        <taxon>Bacillati</taxon>
        <taxon>Actinomycetota</taxon>
        <taxon>Actinomycetes</taxon>
        <taxon>Kitasatosporales</taxon>
        <taxon>Streptomycetaceae</taxon>
        <taxon>Streptantibioticus</taxon>
    </lineage>
</organism>
<sequence>MKGNFSHPGGQITYGDLSPKAKQLARALENGPVTIGPGEVSASHLAELQKFNSVEHAAIQGPDGDLRLIQGEQARTVIPRELGRQGYRFIVHTHPEDRLPGPLSDWEKDHGVGYRLGIPDDEYGSMKTDMTYKRAPHLEAVISRNGEIRFFDDRRIHALPPGEYPVGGPVNDRGYIVPVPKIASSR</sequence>
<proteinExistence type="predicted"/>
<evidence type="ECO:0008006" key="3">
    <source>
        <dbReference type="Google" id="ProtNLM"/>
    </source>
</evidence>
<reference evidence="2" key="1">
    <citation type="submission" date="2011-12" db="EMBL/GenBank/DDBJ databases">
        <title>Complete genome sequence of Streptomyces cattleya strain DSM 46488.</title>
        <authorList>
            <person name="Ou H.-Y."/>
            <person name="Li P."/>
            <person name="Zhao C."/>
            <person name="O'Hagan D."/>
            <person name="Deng Z."/>
        </authorList>
    </citation>
    <scope>NUCLEOTIDE SEQUENCE [LARGE SCALE GENOMIC DNA]</scope>
    <source>
        <strain evidence="2">ATCC 35852 / DSM 46488 / JCM 4925 / NBRC 14057 / NRRL 8057</strain>
    </source>
</reference>
<name>G8WU91_STREN</name>
<keyword evidence="2" id="KW-1185">Reference proteome</keyword>